<keyword evidence="8" id="KW-1133">Transmembrane helix</keyword>
<evidence type="ECO:0000256" key="8">
    <source>
        <dbReference type="SAM" id="Phobius"/>
    </source>
</evidence>
<dbReference type="Gene3D" id="1.10.510.10">
    <property type="entry name" value="Transferase(Phosphotransferase) domain 1"/>
    <property type="match status" value="1"/>
</dbReference>
<dbReference type="PROSITE" id="PS50011">
    <property type="entry name" value="PROTEIN_KINASE_DOM"/>
    <property type="match status" value="1"/>
</dbReference>
<keyword evidence="8" id="KW-0812">Transmembrane</keyword>
<dbReference type="InterPro" id="IPR011009">
    <property type="entry name" value="Kinase-like_dom_sf"/>
</dbReference>
<feature type="region of interest" description="Disordered" evidence="7">
    <location>
        <begin position="165"/>
        <end position="189"/>
    </location>
</feature>
<dbReference type="AlphaFoldDB" id="A0A918YPE2"/>
<dbReference type="Pfam" id="PF00069">
    <property type="entry name" value="Pkinase"/>
    <property type="match status" value="1"/>
</dbReference>
<keyword evidence="6" id="KW-0067">ATP-binding</keyword>
<dbReference type="InterPro" id="IPR000719">
    <property type="entry name" value="Prot_kinase_dom"/>
</dbReference>
<gene>
    <name evidence="10" type="ORF">GCM10010339_58450</name>
</gene>
<name>A0A918YPE2_9ACTN</name>
<keyword evidence="4" id="KW-0547">Nucleotide-binding</keyword>
<evidence type="ECO:0000259" key="9">
    <source>
        <dbReference type="PROSITE" id="PS50011"/>
    </source>
</evidence>
<evidence type="ECO:0000256" key="2">
    <source>
        <dbReference type="ARBA" id="ARBA00022527"/>
    </source>
</evidence>
<protein>
    <recommendedName>
        <fullName evidence="1">non-specific serine/threonine protein kinase</fullName>
        <ecNumber evidence="1">2.7.11.1</ecNumber>
    </recommendedName>
</protein>
<proteinExistence type="predicted"/>
<accession>A0A918YPE2</accession>
<keyword evidence="8" id="KW-0472">Membrane</keyword>
<keyword evidence="5" id="KW-0418">Kinase</keyword>
<evidence type="ECO:0000256" key="4">
    <source>
        <dbReference type="ARBA" id="ARBA00022741"/>
    </source>
</evidence>
<evidence type="ECO:0000313" key="10">
    <source>
        <dbReference type="EMBL" id="GHE08692.1"/>
    </source>
</evidence>
<reference evidence="10" key="2">
    <citation type="submission" date="2020-09" db="EMBL/GenBank/DDBJ databases">
        <authorList>
            <person name="Sun Q."/>
            <person name="Ohkuma M."/>
        </authorList>
    </citation>
    <scope>NUCLEOTIDE SEQUENCE</scope>
    <source>
        <strain evidence="10">JCM 4714</strain>
    </source>
</reference>
<evidence type="ECO:0000256" key="5">
    <source>
        <dbReference type="ARBA" id="ARBA00022777"/>
    </source>
</evidence>
<dbReference type="Proteomes" id="UP000655443">
    <property type="component" value="Unassembled WGS sequence"/>
</dbReference>
<evidence type="ECO:0000256" key="1">
    <source>
        <dbReference type="ARBA" id="ARBA00012513"/>
    </source>
</evidence>
<dbReference type="SMART" id="SM00220">
    <property type="entry name" value="S_TKc"/>
    <property type="match status" value="1"/>
</dbReference>
<dbReference type="SUPFAM" id="SSF56112">
    <property type="entry name" value="Protein kinase-like (PK-like)"/>
    <property type="match status" value="1"/>
</dbReference>
<dbReference type="GO" id="GO:0004674">
    <property type="term" value="F:protein serine/threonine kinase activity"/>
    <property type="evidence" value="ECO:0007669"/>
    <property type="project" value="UniProtKB-KW"/>
</dbReference>
<reference evidence="10" key="1">
    <citation type="journal article" date="2014" name="Int. J. Syst. Evol. Microbiol.">
        <title>Complete genome sequence of Corynebacterium casei LMG S-19264T (=DSM 44701T), isolated from a smear-ripened cheese.</title>
        <authorList>
            <consortium name="US DOE Joint Genome Institute (JGI-PGF)"/>
            <person name="Walter F."/>
            <person name="Albersmeier A."/>
            <person name="Kalinowski J."/>
            <person name="Ruckert C."/>
        </authorList>
    </citation>
    <scope>NUCLEOTIDE SEQUENCE</scope>
    <source>
        <strain evidence="10">JCM 4714</strain>
    </source>
</reference>
<comment type="caution">
    <text evidence="10">The sequence shown here is derived from an EMBL/GenBank/DDBJ whole genome shotgun (WGS) entry which is preliminary data.</text>
</comment>
<sequence length="348" mass="38438">MITCGGREAGKSIFEIDFDHQSENARDGFRERRGLLVHGGGEQVVQRIAHTDAARRELERTIRTADVLVRRLGVTRYPPELSRVIGYRPDGRAPFLVATRHGGPLSASADRLPLPPGELWAVTDGVLAVLRHLGDLRLVHRDIRPEHLWWDGSTVQLADFGLAVDEGEPRGGPAGTDPWRSPEQAAGQGRADCRDDVYAAGAVLFRLATGEEATSAAEMRDRVRWLDTSLRTLLDGVFTDEARHRVTGYTLQLRRDTQAGRGGGQGPVPHRAPRVAELEQQARQHFRDLRARQRTFNERPARPQYDPVTGYPDWRAVTAPARRRQAAVVSVVLAVALLGVLVVVLALA</sequence>
<keyword evidence="2" id="KW-0723">Serine/threonine-protein kinase</keyword>
<evidence type="ECO:0000313" key="11">
    <source>
        <dbReference type="Proteomes" id="UP000655443"/>
    </source>
</evidence>
<feature type="domain" description="Protein kinase" evidence="9">
    <location>
        <begin position="1"/>
        <end position="259"/>
    </location>
</feature>
<dbReference type="GO" id="GO:0005524">
    <property type="term" value="F:ATP binding"/>
    <property type="evidence" value="ECO:0007669"/>
    <property type="project" value="UniProtKB-KW"/>
</dbReference>
<dbReference type="RefSeq" id="WP_189956624.1">
    <property type="nucleotide sequence ID" value="NZ_BMVG01000017.1"/>
</dbReference>
<dbReference type="PANTHER" id="PTHR43289">
    <property type="entry name" value="MITOGEN-ACTIVATED PROTEIN KINASE KINASE KINASE 20-RELATED"/>
    <property type="match status" value="1"/>
</dbReference>
<organism evidence="10 11">
    <name type="scientific">Streptomyces alanosinicus</name>
    <dbReference type="NCBI Taxonomy" id="68171"/>
    <lineage>
        <taxon>Bacteria</taxon>
        <taxon>Bacillati</taxon>
        <taxon>Actinomycetota</taxon>
        <taxon>Actinomycetes</taxon>
        <taxon>Kitasatosporales</taxon>
        <taxon>Streptomycetaceae</taxon>
        <taxon>Streptomyces</taxon>
    </lineage>
</organism>
<evidence type="ECO:0000256" key="3">
    <source>
        <dbReference type="ARBA" id="ARBA00022679"/>
    </source>
</evidence>
<evidence type="ECO:0000256" key="6">
    <source>
        <dbReference type="ARBA" id="ARBA00022840"/>
    </source>
</evidence>
<keyword evidence="3" id="KW-0808">Transferase</keyword>
<evidence type="ECO:0000256" key="7">
    <source>
        <dbReference type="SAM" id="MobiDB-lite"/>
    </source>
</evidence>
<dbReference type="EC" id="2.7.11.1" evidence="1"/>
<dbReference type="PANTHER" id="PTHR43289:SF6">
    <property type="entry name" value="SERINE_THREONINE-PROTEIN KINASE NEKL-3"/>
    <property type="match status" value="1"/>
</dbReference>
<keyword evidence="11" id="KW-1185">Reference proteome</keyword>
<dbReference type="EMBL" id="BMVG01000017">
    <property type="protein sequence ID" value="GHE08692.1"/>
    <property type="molecule type" value="Genomic_DNA"/>
</dbReference>
<feature type="transmembrane region" description="Helical" evidence="8">
    <location>
        <begin position="326"/>
        <end position="347"/>
    </location>
</feature>